<dbReference type="EMBL" id="JABSTR010000001">
    <property type="protein sequence ID" value="KAH9360266.1"/>
    <property type="molecule type" value="Genomic_DNA"/>
</dbReference>
<accession>A0A9J6FB78</accession>
<protein>
    <submittedName>
        <fullName evidence="1">Uncharacterized protein</fullName>
    </submittedName>
</protein>
<dbReference type="OrthoDB" id="7312725at2759"/>
<evidence type="ECO:0000313" key="1">
    <source>
        <dbReference type="EMBL" id="KAH9360266.1"/>
    </source>
</evidence>
<dbReference type="AlphaFoldDB" id="A0A9J6FB78"/>
<name>A0A9J6FB78_HAELO</name>
<dbReference type="VEuPathDB" id="VectorBase:HLOH_045826"/>
<evidence type="ECO:0000313" key="2">
    <source>
        <dbReference type="Proteomes" id="UP000821853"/>
    </source>
</evidence>
<keyword evidence="2" id="KW-1185">Reference proteome</keyword>
<reference evidence="1 2" key="1">
    <citation type="journal article" date="2020" name="Cell">
        <title>Large-Scale Comparative Analyses of Tick Genomes Elucidate Their Genetic Diversity and Vector Capacities.</title>
        <authorList>
            <consortium name="Tick Genome and Microbiome Consortium (TIGMIC)"/>
            <person name="Jia N."/>
            <person name="Wang J."/>
            <person name="Shi W."/>
            <person name="Du L."/>
            <person name="Sun Y."/>
            <person name="Zhan W."/>
            <person name="Jiang J.F."/>
            <person name="Wang Q."/>
            <person name="Zhang B."/>
            <person name="Ji P."/>
            <person name="Bell-Sakyi L."/>
            <person name="Cui X.M."/>
            <person name="Yuan T.T."/>
            <person name="Jiang B.G."/>
            <person name="Yang W.F."/>
            <person name="Lam T.T."/>
            <person name="Chang Q.C."/>
            <person name="Ding S.J."/>
            <person name="Wang X.J."/>
            <person name="Zhu J.G."/>
            <person name="Ruan X.D."/>
            <person name="Zhao L."/>
            <person name="Wei J.T."/>
            <person name="Ye R.Z."/>
            <person name="Que T.C."/>
            <person name="Du C.H."/>
            <person name="Zhou Y.H."/>
            <person name="Cheng J.X."/>
            <person name="Dai P.F."/>
            <person name="Guo W.B."/>
            <person name="Han X.H."/>
            <person name="Huang E.J."/>
            <person name="Li L.F."/>
            <person name="Wei W."/>
            <person name="Gao Y.C."/>
            <person name="Liu J.Z."/>
            <person name="Shao H.Z."/>
            <person name="Wang X."/>
            <person name="Wang C.C."/>
            <person name="Yang T.C."/>
            <person name="Huo Q.B."/>
            <person name="Li W."/>
            <person name="Chen H.Y."/>
            <person name="Chen S.E."/>
            <person name="Zhou L.G."/>
            <person name="Ni X.B."/>
            <person name="Tian J.H."/>
            <person name="Sheng Y."/>
            <person name="Liu T."/>
            <person name="Pan Y.S."/>
            <person name="Xia L.Y."/>
            <person name="Li J."/>
            <person name="Zhao F."/>
            <person name="Cao W.C."/>
        </authorList>
    </citation>
    <scope>NUCLEOTIDE SEQUENCE [LARGE SCALE GENOMIC DNA]</scope>
    <source>
        <strain evidence="1">HaeL-2018</strain>
    </source>
</reference>
<dbReference type="Proteomes" id="UP000821853">
    <property type="component" value="Chromosome 1"/>
</dbReference>
<gene>
    <name evidence="1" type="ORF">HPB48_005718</name>
</gene>
<proteinExistence type="predicted"/>
<comment type="caution">
    <text evidence="1">The sequence shown here is derived from an EMBL/GenBank/DDBJ whole genome shotgun (WGS) entry which is preliminary data.</text>
</comment>
<organism evidence="1 2">
    <name type="scientific">Haemaphysalis longicornis</name>
    <name type="common">Bush tick</name>
    <dbReference type="NCBI Taxonomy" id="44386"/>
    <lineage>
        <taxon>Eukaryota</taxon>
        <taxon>Metazoa</taxon>
        <taxon>Ecdysozoa</taxon>
        <taxon>Arthropoda</taxon>
        <taxon>Chelicerata</taxon>
        <taxon>Arachnida</taxon>
        <taxon>Acari</taxon>
        <taxon>Parasitiformes</taxon>
        <taxon>Ixodida</taxon>
        <taxon>Ixodoidea</taxon>
        <taxon>Ixodidae</taxon>
        <taxon>Haemaphysalinae</taxon>
        <taxon>Haemaphysalis</taxon>
    </lineage>
</organism>
<sequence>MTSVRTIRQCLQVVRGWPGFTAEVLQNLKEALKNDSPVLNNLGVEAIRYVRECGLTVVAVVCDCLGANVAMAKLLGCRAHESAFDDLKTHFPNPVDAQQDLSLVFDAWHCLKLLRNLLGDKGALLSSTYGVNTKFAY</sequence>